<organism evidence="2">
    <name type="scientific">marine metagenome</name>
    <dbReference type="NCBI Taxonomy" id="408172"/>
    <lineage>
        <taxon>unclassified sequences</taxon>
        <taxon>metagenomes</taxon>
        <taxon>ecological metagenomes</taxon>
    </lineage>
</organism>
<feature type="region of interest" description="Disordered" evidence="1">
    <location>
        <begin position="90"/>
        <end position="128"/>
    </location>
</feature>
<gene>
    <name evidence="2" type="ORF">METZ01_LOCUS3697</name>
</gene>
<feature type="compositionally biased region" description="Basic residues" evidence="1">
    <location>
        <begin position="104"/>
        <end position="128"/>
    </location>
</feature>
<accession>A0A381NBA9</accession>
<dbReference type="EMBL" id="UINC01000191">
    <property type="protein sequence ID" value="SUZ50843.1"/>
    <property type="molecule type" value="Genomic_DNA"/>
</dbReference>
<evidence type="ECO:0000313" key="2">
    <source>
        <dbReference type="EMBL" id="SUZ50843.1"/>
    </source>
</evidence>
<evidence type="ECO:0000256" key="1">
    <source>
        <dbReference type="SAM" id="MobiDB-lite"/>
    </source>
</evidence>
<protein>
    <submittedName>
        <fullName evidence="2">Uncharacterized protein</fullName>
    </submittedName>
</protein>
<proteinExistence type="predicted"/>
<reference evidence="2" key="1">
    <citation type="submission" date="2018-05" db="EMBL/GenBank/DDBJ databases">
        <authorList>
            <person name="Lanie J.A."/>
            <person name="Ng W.-L."/>
            <person name="Kazmierczak K.M."/>
            <person name="Andrzejewski T.M."/>
            <person name="Davidsen T.M."/>
            <person name="Wayne K.J."/>
            <person name="Tettelin H."/>
            <person name="Glass J.I."/>
            <person name="Rusch D."/>
            <person name="Podicherti R."/>
            <person name="Tsui H.-C.T."/>
            <person name="Winkler M.E."/>
        </authorList>
    </citation>
    <scope>NUCLEOTIDE SEQUENCE</scope>
</reference>
<name>A0A381NBA9_9ZZZZ</name>
<dbReference type="AlphaFoldDB" id="A0A381NBA9"/>
<sequence>MPMRQDCKYFESRSYPNGDTVRKCDLDLAPEAPWRCPEDCPSYTRRMVDVNWSHGTLVTPATPDEPASLGEDDSIAALLDAAEDIVNEAGPRVMADLERESSKRRFLKGRGKGGKPGKPGKKKRRRKG</sequence>